<feature type="compositionally biased region" description="Polar residues" evidence="1">
    <location>
        <begin position="11"/>
        <end position="25"/>
    </location>
</feature>
<accession>V9FB72</accession>
<protein>
    <submittedName>
        <fullName evidence="2">Uncharacterized protein</fullName>
    </submittedName>
</protein>
<comment type="caution">
    <text evidence="2">The sequence shown here is derived from an EMBL/GenBank/DDBJ whole genome shotgun (WGS) entry which is preliminary data.</text>
</comment>
<dbReference type="AlphaFoldDB" id="V9FB72"/>
<evidence type="ECO:0000313" key="3">
    <source>
        <dbReference type="Proteomes" id="UP000018721"/>
    </source>
</evidence>
<dbReference type="EMBL" id="ANIZ01001214">
    <property type="protein sequence ID" value="ETI48724.1"/>
    <property type="molecule type" value="Genomic_DNA"/>
</dbReference>
<dbReference type="Proteomes" id="UP000018721">
    <property type="component" value="Unassembled WGS sequence"/>
</dbReference>
<proteinExistence type="predicted"/>
<organism evidence="2 3">
    <name type="scientific">Phytophthora nicotianae P1569</name>
    <dbReference type="NCBI Taxonomy" id="1317065"/>
    <lineage>
        <taxon>Eukaryota</taxon>
        <taxon>Sar</taxon>
        <taxon>Stramenopiles</taxon>
        <taxon>Oomycota</taxon>
        <taxon>Peronosporomycetes</taxon>
        <taxon>Peronosporales</taxon>
        <taxon>Peronosporaceae</taxon>
        <taxon>Phytophthora</taxon>
    </lineage>
</organism>
<name>V9FB72_PHYNI</name>
<evidence type="ECO:0000256" key="1">
    <source>
        <dbReference type="SAM" id="MobiDB-lite"/>
    </source>
</evidence>
<keyword evidence="3" id="KW-1185">Reference proteome</keyword>
<evidence type="ECO:0000313" key="2">
    <source>
        <dbReference type="EMBL" id="ETI48724.1"/>
    </source>
</evidence>
<dbReference type="HOGENOM" id="CLU_2659923_0_0_1"/>
<gene>
    <name evidence="2" type="ORF">F443_07284</name>
</gene>
<reference evidence="2 3" key="1">
    <citation type="submission" date="2013-11" db="EMBL/GenBank/DDBJ databases">
        <title>The Genome Sequence of Phytophthora parasitica P1569.</title>
        <authorList>
            <consortium name="The Broad Institute Genomics Platform"/>
            <person name="Russ C."/>
            <person name="Tyler B."/>
            <person name="Panabieres F."/>
            <person name="Shan W."/>
            <person name="Tripathy S."/>
            <person name="Grunwald N."/>
            <person name="Machado M."/>
            <person name="Johnson C.S."/>
            <person name="Arredondo F."/>
            <person name="Hong C."/>
            <person name="Coffey M."/>
            <person name="Young S.K."/>
            <person name="Zeng Q."/>
            <person name="Gargeya S."/>
            <person name="Fitzgerald M."/>
            <person name="Abouelleil A."/>
            <person name="Alvarado L."/>
            <person name="Chapman S.B."/>
            <person name="Gainer-Dewar J."/>
            <person name="Goldberg J."/>
            <person name="Griggs A."/>
            <person name="Gujja S."/>
            <person name="Hansen M."/>
            <person name="Howarth C."/>
            <person name="Imamovic A."/>
            <person name="Ireland A."/>
            <person name="Larimer J."/>
            <person name="McCowan C."/>
            <person name="Murphy C."/>
            <person name="Pearson M."/>
            <person name="Poon T.W."/>
            <person name="Priest M."/>
            <person name="Roberts A."/>
            <person name="Saif S."/>
            <person name="Shea T."/>
            <person name="Sykes S."/>
            <person name="Wortman J."/>
            <person name="Nusbaum C."/>
            <person name="Birren B."/>
        </authorList>
    </citation>
    <scope>NUCLEOTIDE SEQUENCE [LARGE SCALE GENOMIC DNA]</scope>
    <source>
        <strain evidence="2 3">P1569</strain>
    </source>
</reference>
<feature type="region of interest" description="Disordered" evidence="1">
    <location>
        <begin position="1"/>
        <end position="25"/>
    </location>
</feature>
<sequence length="76" mass="8810">MRWNEPPDKPNISTASTEASDMNYEDTSTISRIERDDNTRSSCQPMNKTAFSTFEEFEEAFKAYCQDSKQKTEIPM</sequence>